<dbReference type="GO" id="GO:0005886">
    <property type="term" value="C:plasma membrane"/>
    <property type="evidence" value="ECO:0007669"/>
    <property type="project" value="TreeGrafter"/>
</dbReference>
<feature type="transmembrane region" description="Helical" evidence="5">
    <location>
        <begin position="110"/>
        <end position="140"/>
    </location>
</feature>
<dbReference type="RefSeq" id="WP_189571320.1">
    <property type="nucleotide sequence ID" value="NZ_BMXI01000013.1"/>
</dbReference>
<feature type="transmembrane region" description="Helical" evidence="5">
    <location>
        <begin position="264"/>
        <end position="280"/>
    </location>
</feature>
<dbReference type="Proteomes" id="UP000644507">
    <property type="component" value="Unassembled WGS sequence"/>
</dbReference>
<comment type="caution">
    <text evidence="7">The sequence shown here is derived from an EMBL/GenBank/DDBJ whole genome shotgun (WGS) entry which is preliminary data.</text>
</comment>
<feature type="transmembrane region" description="Helical" evidence="5">
    <location>
        <begin position="161"/>
        <end position="178"/>
    </location>
</feature>
<evidence type="ECO:0000313" key="8">
    <source>
        <dbReference type="Proteomes" id="UP000644507"/>
    </source>
</evidence>
<accession>A0A918WKL4</accession>
<dbReference type="GO" id="GO:0008273">
    <property type="term" value="F:calcium, potassium:sodium antiporter activity"/>
    <property type="evidence" value="ECO:0007669"/>
    <property type="project" value="TreeGrafter"/>
</dbReference>
<dbReference type="PANTHER" id="PTHR10846">
    <property type="entry name" value="SODIUM/POTASSIUM/CALCIUM EXCHANGER"/>
    <property type="match status" value="1"/>
</dbReference>
<dbReference type="NCBIfam" id="TIGR00367">
    <property type="entry name" value="calcium/sodium antiporter"/>
    <property type="match status" value="1"/>
</dbReference>
<evidence type="ECO:0000256" key="2">
    <source>
        <dbReference type="ARBA" id="ARBA00022692"/>
    </source>
</evidence>
<protein>
    <submittedName>
        <fullName evidence="7">Sodium:calcium antiporter</fullName>
    </submittedName>
</protein>
<proteinExistence type="predicted"/>
<feature type="domain" description="Sodium/calcium exchanger membrane region" evidence="6">
    <location>
        <begin position="2"/>
        <end position="139"/>
    </location>
</feature>
<name>A0A918WKL4_9BACT</name>
<evidence type="ECO:0000259" key="6">
    <source>
        <dbReference type="Pfam" id="PF01699"/>
    </source>
</evidence>
<feature type="transmembrane region" description="Helical" evidence="5">
    <location>
        <begin position="229"/>
        <end position="252"/>
    </location>
</feature>
<organism evidence="7 8">
    <name type="scientific">Roseibacillus persicicus</name>
    <dbReference type="NCBI Taxonomy" id="454148"/>
    <lineage>
        <taxon>Bacteria</taxon>
        <taxon>Pseudomonadati</taxon>
        <taxon>Verrucomicrobiota</taxon>
        <taxon>Verrucomicrobiia</taxon>
        <taxon>Verrucomicrobiales</taxon>
        <taxon>Verrucomicrobiaceae</taxon>
        <taxon>Roseibacillus</taxon>
    </lineage>
</organism>
<keyword evidence="2 5" id="KW-0812">Transmembrane</keyword>
<gene>
    <name evidence="7" type="primary">yrbG</name>
    <name evidence="7" type="ORF">GCM10007100_29140</name>
</gene>
<dbReference type="InterPro" id="IPR004837">
    <property type="entry name" value="NaCa_Exmemb"/>
</dbReference>
<dbReference type="InterPro" id="IPR004481">
    <property type="entry name" value="K/Na/Ca-exchanger"/>
</dbReference>
<keyword evidence="8" id="KW-1185">Reference proteome</keyword>
<dbReference type="GO" id="GO:0006874">
    <property type="term" value="P:intracellular calcium ion homeostasis"/>
    <property type="evidence" value="ECO:0007669"/>
    <property type="project" value="TreeGrafter"/>
</dbReference>
<feature type="domain" description="Sodium/calcium exchanger membrane region" evidence="6">
    <location>
        <begin position="166"/>
        <end position="304"/>
    </location>
</feature>
<dbReference type="GO" id="GO:0005262">
    <property type="term" value="F:calcium channel activity"/>
    <property type="evidence" value="ECO:0007669"/>
    <property type="project" value="TreeGrafter"/>
</dbReference>
<feature type="transmembrane region" description="Helical" evidence="5">
    <location>
        <begin position="64"/>
        <end position="90"/>
    </location>
</feature>
<feature type="transmembrane region" description="Helical" evidence="5">
    <location>
        <begin position="287"/>
        <end position="304"/>
    </location>
</feature>
<evidence type="ECO:0000256" key="4">
    <source>
        <dbReference type="ARBA" id="ARBA00023136"/>
    </source>
</evidence>
<dbReference type="Pfam" id="PF01699">
    <property type="entry name" value="Na_Ca_ex"/>
    <property type="match status" value="2"/>
</dbReference>
<evidence type="ECO:0000256" key="1">
    <source>
        <dbReference type="ARBA" id="ARBA00004141"/>
    </source>
</evidence>
<reference evidence="7" key="1">
    <citation type="journal article" date="2014" name="Int. J. Syst. Evol. Microbiol.">
        <title>Complete genome sequence of Corynebacterium casei LMG S-19264T (=DSM 44701T), isolated from a smear-ripened cheese.</title>
        <authorList>
            <consortium name="US DOE Joint Genome Institute (JGI-PGF)"/>
            <person name="Walter F."/>
            <person name="Albersmeier A."/>
            <person name="Kalinowski J."/>
            <person name="Ruckert C."/>
        </authorList>
    </citation>
    <scope>NUCLEOTIDE SEQUENCE</scope>
    <source>
        <strain evidence="7">KCTC 12988</strain>
    </source>
</reference>
<dbReference type="PANTHER" id="PTHR10846:SF8">
    <property type="entry name" value="INNER MEMBRANE PROTEIN YRBG"/>
    <property type="match status" value="1"/>
</dbReference>
<dbReference type="Gene3D" id="1.20.1420.30">
    <property type="entry name" value="NCX, central ion-binding region"/>
    <property type="match status" value="1"/>
</dbReference>
<sequence>MLFILLGAFLLYVGAEALVRASVSLATRAGVSALVAGLTVVAFGTSAPELSVSISSALEGKSGIALGNVVGSNIFNIAVILGIAALIHPLQIHLNVIRRDIPIMIVSSGILLALIATGTVSALAGVGLLASLAAYLFFTVRLAKKESRPADEIPSLLTKHWLLDGGVLIVGLAVLIFGSRLFVDGATSLAKSLGVSDAIIGLTIVAAGTSLPELATSVVAALKKQSDIAVGNVVGSNIFNVFCIIGATSVVTPIDATGIELRDSLTMLGLSLVLLPFALTGRRISRMEGLVFCGVYAGYVFFLWPR</sequence>
<reference evidence="7" key="2">
    <citation type="submission" date="2020-09" db="EMBL/GenBank/DDBJ databases">
        <authorList>
            <person name="Sun Q."/>
            <person name="Kim S."/>
        </authorList>
    </citation>
    <scope>NUCLEOTIDE SEQUENCE</scope>
    <source>
        <strain evidence="7">KCTC 12988</strain>
    </source>
</reference>
<feature type="transmembrane region" description="Helical" evidence="5">
    <location>
        <begin position="198"/>
        <end position="222"/>
    </location>
</feature>
<dbReference type="AlphaFoldDB" id="A0A918WKL4"/>
<evidence type="ECO:0000256" key="3">
    <source>
        <dbReference type="ARBA" id="ARBA00022989"/>
    </source>
</evidence>
<evidence type="ECO:0000256" key="5">
    <source>
        <dbReference type="SAM" id="Phobius"/>
    </source>
</evidence>
<keyword evidence="3 5" id="KW-1133">Transmembrane helix</keyword>
<dbReference type="InterPro" id="IPR044880">
    <property type="entry name" value="NCX_ion-bd_dom_sf"/>
</dbReference>
<evidence type="ECO:0000313" key="7">
    <source>
        <dbReference type="EMBL" id="GHC60088.1"/>
    </source>
</evidence>
<comment type="subcellular location">
    <subcellularLocation>
        <location evidence="1">Membrane</location>
        <topology evidence="1">Multi-pass membrane protein</topology>
    </subcellularLocation>
</comment>
<feature type="transmembrane region" description="Helical" evidence="5">
    <location>
        <begin position="31"/>
        <end position="52"/>
    </location>
</feature>
<keyword evidence="4 5" id="KW-0472">Membrane</keyword>
<dbReference type="EMBL" id="BMXI01000013">
    <property type="protein sequence ID" value="GHC60088.1"/>
    <property type="molecule type" value="Genomic_DNA"/>
</dbReference>